<evidence type="ECO:0000256" key="1">
    <source>
        <dbReference type="ARBA" id="ARBA00004141"/>
    </source>
</evidence>
<evidence type="ECO:0000256" key="13">
    <source>
        <dbReference type="SAM" id="SignalP"/>
    </source>
</evidence>
<dbReference type="GO" id="GO:0015677">
    <property type="term" value="P:copper ion import"/>
    <property type="evidence" value="ECO:0007669"/>
    <property type="project" value="TreeGrafter"/>
</dbReference>
<name>A0A9P1M7F6_9PEZI</name>
<feature type="chain" id="PRO_5040436284" description="FAD-binding FR-type domain-containing protein" evidence="13">
    <location>
        <begin position="18"/>
        <end position="594"/>
    </location>
</feature>
<comment type="similarity">
    <text evidence="2">Belongs to the ferric reductase (FRE) family.</text>
</comment>
<evidence type="ECO:0000256" key="4">
    <source>
        <dbReference type="ARBA" id="ARBA00022692"/>
    </source>
</evidence>
<keyword evidence="7" id="KW-0560">Oxidoreductase</keyword>
<keyword evidence="4 12" id="KW-0812">Transmembrane</keyword>
<keyword evidence="8" id="KW-0406">Ion transport</keyword>
<feature type="transmembrane region" description="Helical" evidence="12">
    <location>
        <begin position="56"/>
        <end position="75"/>
    </location>
</feature>
<evidence type="ECO:0000313" key="15">
    <source>
        <dbReference type="EMBL" id="CAI4213071.1"/>
    </source>
</evidence>
<dbReference type="CDD" id="cd06186">
    <property type="entry name" value="NOX_Duox_like_FAD_NADP"/>
    <property type="match status" value="1"/>
</dbReference>
<dbReference type="InterPro" id="IPR039261">
    <property type="entry name" value="FNR_nucleotide-bd"/>
</dbReference>
<dbReference type="Pfam" id="PF08030">
    <property type="entry name" value="NAD_binding_6"/>
    <property type="match status" value="1"/>
</dbReference>
<gene>
    <name evidence="15" type="ORF">PPNO1_LOCUS2823</name>
</gene>
<protein>
    <recommendedName>
        <fullName evidence="14">FAD-binding FR-type domain-containing protein</fullName>
    </recommendedName>
</protein>
<dbReference type="InterPro" id="IPR051410">
    <property type="entry name" value="Ferric/Cupric_Reductase"/>
</dbReference>
<dbReference type="PANTHER" id="PTHR32361:SF9">
    <property type="entry name" value="FERRIC REDUCTASE TRANSMEMBRANE COMPONENT 3-RELATED"/>
    <property type="match status" value="1"/>
</dbReference>
<keyword evidence="10" id="KW-0325">Glycoprotein</keyword>
<dbReference type="Gene3D" id="3.40.50.80">
    <property type="entry name" value="Nucleotide-binding domain of ferredoxin-NADP reductase (FNR) module"/>
    <property type="match status" value="1"/>
</dbReference>
<keyword evidence="13" id="KW-0732">Signal</keyword>
<dbReference type="GO" id="GO:0000293">
    <property type="term" value="F:ferric-chelate reductase activity"/>
    <property type="evidence" value="ECO:0007669"/>
    <property type="project" value="UniProtKB-ARBA"/>
</dbReference>
<dbReference type="InterPro" id="IPR013130">
    <property type="entry name" value="Fe3_Rdtase_TM_dom"/>
</dbReference>
<evidence type="ECO:0000259" key="14">
    <source>
        <dbReference type="PROSITE" id="PS51384"/>
    </source>
</evidence>
<dbReference type="AlphaFoldDB" id="A0A9P1M7F6"/>
<feature type="domain" description="FAD-binding FR-type" evidence="14">
    <location>
        <begin position="327"/>
        <end position="457"/>
    </location>
</feature>
<evidence type="ECO:0000256" key="12">
    <source>
        <dbReference type="SAM" id="Phobius"/>
    </source>
</evidence>
<evidence type="ECO:0000256" key="5">
    <source>
        <dbReference type="ARBA" id="ARBA00022982"/>
    </source>
</evidence>
<keyword evidence="16" id="KW-1185">Reference proteome</keyword>
<dbReference type="EMBL" id="CALLCH030000007">
    <property type="protein sequence ID" value="CAI4213071.1"/>
    <property type="molecule type" value="Genomic_DNA"/>
</dbReference>
<dbReference type="InterPro" id="IPR013121">
    <property type="entry name" value="Fe_red_NAD-bd_6"/>
</dbReference>
<dbReference type="OrthoDB" id="167398at2759"/>
<dbReference type="InterPro" id="IPR017927">
    <property type="entry name" value="FAD-bd_FR_type"/>
</dbReference>
<dbReference type="GO" id="GO:0006879">
    <property type="term" value="P:intracellular iron ion homeostasis"/>
    <property type="evidence" value="ECO:0007669"/>
    <property type="project" value="TreeGrafter"/>
</dbReference>
<evidence type="ECO:0000256" key="2">
    <source>
        <dbReference type="ARBA" id="ARBA00006278"/>
    </source>
</evidence>
<organism evidence="15 16">
    <name type="scientific">Parascedosporium putredinis</name>
    <dbReference type="NCBI Taxonomy" id="1442378"/>
    <lineage>
        <taxon>Eukaryota</taxon>
        <taxon>Fungi</taxon>
        <taxon>Dikarya</taxon>
        <taxon>Ascomycota</taxon>
        <taxon>Pezizomycotina</taxon>
        <taxon>Sordariomycetes</taxon>
        <taxon>Hypocreomycetidae</taxon>
        <taxon>Microascales</taxon>
        <taxon>Microascaceae</taxon>
        <taxon>Parascedosporium</taxon>
    </lineage>
</organism>
<dbReference type="GO" id="GO:0005886">
    <property type="term" value="C:plasma membrane"/>
    <property type="evidence" value="ECO:0007669"/>
    <property type="project" value="TreeGrafter"/>
</dbReference>
<dbReference type="SFLD" id="SFLDG01168">
    <property type="entry name" value="Ferric_reductase_subgroup_(FRE"/>
    <property type="match status" value="1"/>
</dbReference>
<evidence type="ECO:0000256" key="8">
    <source>
        <dbReference type="ARBA" id="ARBA00023065"/>
    </source>
</evidence>
<dbReference type="SUPFAM" id="SSF52343">
    <property type="entry name" value="Ferredoxin reductase-like, C-terminal NADP-linked domain"/>
    <property type="match status" value="1"/>
</dbReference>
<evidence type="ECO:0000256" key="7">
    <source>
        <dbReference type="ARBA" id="ARBA00023002"/>
    </source>
</evidence>
<comment type="caution">
    <text evidence="15">The sequence shown here is derived from an EMBL/GenBank/DDBJ whole genome shotgun (WGS) entry which is preliminary data.</text>
</comment>
<dbReference type="Pfam" id="PF01794">
    <property type="entry name" value="Ferric_reduct"/>
    <property type="match status" value="1"/>
</dbReference>
<proteinExistence type="inferred from homology"/>
<dbReference type="SFLD" id="SFLDS00052">
    <property type="entry name" value="Ferric_Reductase_Domain"/>
    <property type="match status" value="1"/>
</dbReference>
<dbReference type="GO" id="GO:0006826">
    <property type="term" value="P:iron ion transport"/>
    <property type="evidence" value="ECO:0007669"/>
    <property type="project" value="TreeGrafter"/>
</dbReference>
<evidence type="ECO:0000256" key="3">
    <source>
        <dbReference type="ARBA" id="ARBA00022448"/>
    </source>
</evidence>
<keyword evidence="6 12" id="KW-1133">Transmembrane helix</keyword>
<dbReference type="Proteomes" id="UP000838763">
    <property type="component" value="Unassembled WGS sequence"/>
</dbReference>
<evidence type="ECO:0000256" key="9">
    <source>
        <dbReference type="ARBA" id="ARBA00023136"/>
    </source>
</evidence>
<dbReference type="PANTHER" id="PTHR32361">
    <property type="entry name" value="FERRIC/CUPRIC REDUCTASE TRANSMEMBRANE COMPONENT"/>
    <property type="match status" value="1"/>
</dbReference>
<evidence type="ECO:0000256" key="11">
    <source>
        <dbReference type="SAM" id="MobiDB-lite"/>
    </source>
</evidence>
<feature type="region of interest" description="Disordered" evidence="11">
    <location>
        <begin position="575"/>
        <end position="594"/>
    </location>
</feature>
<accession>A0A9P1M7F6</accession>
<sequence>MSVQCLAFIALSAIARAQTLLGRDSGLEGLGEIAPRAVVIPTVVDPLMKVHANFGWATYGFWGSILFIGIANNLFTHIYHLTIGSGTSDIEGGDGSAGSARKAAGKHPVGKAQAKVWGCTIPTRLEGLVVAAFWILSIVLCAVKHGPFAKPIIAIASAPPLYRHLATRTGTLCISNLPFVWAFGIRNNVFLWATGWSFSTFNLFHRHIARVSTIQAILHGVMYTVTYLRNDPTGTVYRFTVKLRWFQFGIVAVVALCLLAFSSISAFRRKRYEMFLIVHLALSSLSSDNDPEKYEPYIWSLVALLVFDRALRIFRLVYCNLHITLNKGKTIAQPKTIVRYDPEGDILRIEVAISRTHPSPAPGQHYFLYQPGRLQFYESHPFTLASWTSADDATTPEKSAGSTAEGEVGLQGPKLVFMVRPQDGWTKRLRDKCVAAEHNTTTPTILVEGPYGKREPLWAYDHVLIVVGGSGITAGLPYLVDHAQRRASGAKCRTRRVTLVWANRTESYVRAVASRELAVAAARADVELAFYVTSEGAAVSKGIAVGDEDTSAVHRGGEGVGEKEIGDAAVLEQSNAGSASGDGEEARSTCSYCG</sequence>
<evidence type="ECO:0000256" key="10">
    <source>
        <dbReference type="ARBA" id="ARBA00023180"/>
    </source>
</evidence>
<reference evidence="15" key="1">
    <citation type="submission" date="2022-11" db="EMBL/GenBank/DDBJ databases">
        <authorList>
            <person name="Scott C."/>
            <person name="Bruce N."/>
        </authorList>
    </citation>
    <scope>NUCLEOTIDE SEQUENCE</scope>
</reference>
<evidence type="ECO:0000313" key="16">
    <source>
        <dbReference type="Proteomes" id="UP000838763"/>
    </source>
</evidence>
<comment type="subcellular location">
    <subcellularLocation>
        <location evidence="1">Membrane</location>
        <topology evidence="1">Multi-pass membrane protein</topology>
    </subcellularLocation>
</comment>
<keyword evidence="9 12" id="KW-0472">Membrane</keyword>
<dbReference type="Pfam" id="PF08022">
    <property type="entry name" value="FAD_binding_8"/>
    <property type="match status" value="2"/>
</dbReference>
<evidence type="ECO:0000256" key="6">
    <source>
        <dbReference type="ARBA" id="ARBA00022989"/>
    </source>
</evidence>
<keyword evidence="5" id="KW-0249">Electron transport</keyword>
<dbReference type="PROSITE" id="PS51384">
    <property type="entry name" value="FAD_FR"/>
    <property type="match status" value="1"/>
</dbReference>
<keyword evidence="3" id="KW-0813">Transport</keyword>
<feature type="signal peptide" evidence="13">
    <location>
        <begin position="1"/>
        <end position="17"/>
    </location>
</feature>
<feature type="transmembrane region" description="Helical" evidence="12">
    <location>
        <begin position="245"/>
        <end position="267"/>
    </location>
</feature>
<dbReference type="InterPro" id="IPR013112">
    <property type="entry name" value="FAD-bd_8"/>
</dbReference>